<sequence>MCSICKDVLKNFGIPHTEERCPLRTSLYCSNCATYGHRLQTCPAKPSVLFTEPAYVEQLLPPSYLSEFKITTRTPLQNQREEEPPRLLEIQDNDRVIAAYLSARSVKSRKGVSKRQTLEEYAKLQNKRVVYVK</sequence>
<protein>
    <submittedName>
        <fullName evidence="1">Uncharacterized protein</fullName>
    </submittedName>
</protein>
<dbReference type="AlphaFoldDB" id="A0A6C0DEJ5"/>
<reference evidence="1" key="1">
    <citation type="journal article" date="2020" name="Nature">
        <title>Giant virus diversity and host interactions through global metagenomics.</title>
        <authorList>
            <person name="Schulz F."/>
            <person name="Roux S."/>
            <person name="Paez-Espino D."/>
            <person name="Jungbluth S."/>
            <person name="Walsh D.A."/>
            <person name="Denef V.J."/>
            <person name="McMahon K.D."/>
            <person name="Konstantinidis K.T."/>
            <person name="Eloe-Fadrosh E.A."/>
            <person name="Kyrpides N.C."/>
            <person name="Woyke T."/>
        </authorList>
    </citation>
    <scope>NUCLEOTIDE SEQUENCE</scope>
    <source>
        <strain evidence="1">GVMAG-M-3300023174-141</strain>
    </source>
</reference>
<proteinExistence type="predicted"/>
<name>A0A6C0DEJ5_9ZZZZ</name>
<evidence type="ECO:0000313" key="1">
    <source>
        <dbReference type="EMBL" id="QHT14841.1"/>
    </source>
</evidence>
<accession>A0A6C0DEJ5</accession>
<dbReference type="EMBL" id="MN739592">
    <property type="protein sequence ID" value="QHT14841.1"/>
    <property type="molecule type" value="Genomic_DNA"/>
</dbReference>
<organism evidence="1">
    <name type="scientific">viral metagenome</name>
    <dbReference type="NCBI Taxonomy" id="1070528"/>
    <lineage>
        <taxon>unclassified sequences</taxon>
        <taxon>metagenomes</taxon>
        <taxon>organismal metagenomes</taxon>
    </lineage>
</organism>